<dbReference type="InterPro" id="IPR003838">
    <property type="entry name" value="ABC3_permease_C"/>
</dbReference>
<evidence type="ECO:0000256" key="2">
    <source>
        <dbReference type="ARBA" id="ARBA00022475"/>
    </source>
</evidence>
<keyword evidence="3 7" id="KW-0812">Transmembrane</keyword>
<keyword evidence="5 7" id="KW-0472">Membrane</keyword>
<name>A0A3Q9IPV9_9BACT</name>
<feature type="transmembrane region" description="Helical" evidence="7">
    <location>
        <begin position="306"/>
        <end position="328"/>
    </location>
</feature>
<evidence type="ECO:0000256" key="6">
    <source>
        <dbReference type="ARBA" id="ARBA00038076"/>
    </source>
</evidence>
<protein>
    <submittedName>
        <fullName evidence="10">ABC transporter permease</fullName>
    </submittedName>
</protein>
<evidence type="ECO:0000256" key="5">
    <source>
        <dbReference type="ARBA" id="ARBA00023136"/>
    </source>
</evidence>
<evidence type="ECO:0000313" key="11">
    <source>
        <dbReference type="Proteomes" id="UP000270673"/>
    </source>
</evidence>
<dbReference type="GO" id="GO:0022857">
    <property type="term" value="F:transmembrane transporter activity"/>
    <property type="evidence" value="ECO:0007669"/>
    <property type="project" value="TreeGrafter"/>
</dbReference>
<dbReference type="PANTHER" id="PTHR30572">
    <property type="entry name" value="MEMBRANE COMPONENT OF TRANSPORTER-RELATED"/>
    <property type="match status" value="1"/>
</dbReference>
<keyword evidence="4 7" id="KW-1133">Transmembrane helix</keyword>
<sequence>MYFAIDARVYFTDRRFFGLCGRKEKFGGGTERRYQMIGHVFKIVRNSWKSFCGIFIEQMVVCVVLMLVVVSVFVTLSKMYSPGLLDTDNTVCFGFVLGDEVCNKEKVGKQIDVVADNLKKLDYVVEITRSMAMTPYVGNYARYGDSVRIEGKMYRVNYKGADEEAYKVFRPEMVEGEWLSDNKLEDGSFTCVVTRQFVDELKWTQPLGRKLFVRGNDFTVVGVVSGIKHKVLLFAEPAVIVPCRAIKYDDTFRELCARVEPGREKEFIMAYYKEFQRLIPNKEAQPFAINMELAKRGTCNITFVSIMLQSVPTIFLFVFAFIGTFGLFMQNSERRAREYALRLAVGATPRRLLVFVMLESVVVTLLACLPGGLLSVFIYDYTLPEWIGVCVTILVMVVFSMLSTWYPAYRVTKVNPAVTLK</sequence>
<feature type="transmembrane region" description="Helical" evidence="7">
    <location>
        <begin position="385"/>
        <end position="406"/>
    </location>
</feature>
<comment type="subcellular location">
    <subcellularLocation>
        <location evidence="1">Cell membrane</location>
        <topology evidence="1">Multi-pass membrane protein</topology>
    </subcellularLocation>
</comment>
<dbReference type="InterPro" id="IPR025857">
    <property type="entry name" value="MacB_PCD"/>
</dbReference>
<dbReference type="InterPro" id="IPR050250">
    <property type="entry name" value="Macrolide_Exporter_MacB"/>
</dbReference>
<reference evidence="10 11" key="1">
    <citation type="submission" date="2018-10" db="EMBL/GenBank/DDBJ databases">
        <title>Butyricimonas faecalis sp. nov., isolated from human faeces and emended description of the genus Butyricimonas.</title>
        <authorList>
            <person name="Le Roy T."/>
            <person name="Van der Smissen P."/>
            <person name="Paquot A."/>
            <person name="Delzenne N."/>
            <person name="Muccioli G."/>
            <person name="Collet J.-F."/>
            <person name="Cani P.D."/>
        </authorList>
    </citation>
    <scope>NUCLEOTIDE SEQUENCE [LARGE SCALE GENOMIC DNA]</scope>
    <source>
        <strain evidence="10 11">H184</strain>
    </source>
</reference>
<dbReference type="OrthoDB" id="1097311at2"/>
<evidence type="ECO:0000313" key="10">
    <source>
        <dbReference type="EMBL" id="AZS28298.1"/>
    </source>
</evidence>
<feature type="domain" description="ABC3 transporter permease C-terminal" evidence="8">
    <location>
        <begin position="314"/>
        <end position="416"/>
    </location>
</feature>
<keyword evidence="11" id="KW-1185">Reference proteome</keyword>
<evidence type="ECO:0000256" key="1">
    <source>
        <dbReference type="ARBA" id="ARBA00004651"/>
    </source>
</evidence>
<organism evidence="10 11">
    <name type="scientific">Butyricimonas faecalis</name>
    <dbReference type="NCBI Taxonomy" id="2093856"/>
    <lineage>
        <taxon>Bacteria</taxon>
        <taxon>Pseudomonadati</taxon>
        <taxon>Bacteroidota</taxon>
        <taxon>Bacteroidia</taxon>
        <taxon>Bacteroidales</taxon>
        <taxon>Odoribacteraceae</taxon>
        <taxon>Butyricimonas</taxon>
    </lineage>
</organism>
<feature type="transmembrane region" description="Helical" evidence="7">
    <location>
        <begin position="51"/>
        <end position="74"/>
    </location>
</feature>
<dbReference type="AlphaFoldDB" id="A0A3Q9IPV9"/>
<keyword evidence="2" id="KW-1003">Cell membrane</keyword>
<dbReference type="Proteomes" id="UP000270673">
    <property type="component" value="Chromosome"/>
</dbReference>
<comment type="similarity">
    <text evidence="6">Belongs to the ABC-4 integral membrane protein family.</text>
</comment>
<gene>
    <name evidence="10" type="ORF">D8S85_01170</name>
</gene>
<evidence type="ECO:0000256" key="4">
    <source>
        <dbReference type="ARBA" id="ARBA00022989"/>
    </source>
</evidence>
<evidence type="ECO:0000259" key="9">
    <source>
        <dbReference type="Pfam" id="PF12704"/>
    </source>
</evidence>
<dbReference type="PANTHER" id="PTHR30572:SF4">
    <property type="entry name" value="ABC TRANSPORTER PERMEASE YTRF"/>
    <property type="match status" value="1"/>
</dbReference>
<evidence type="ECO:0000256" key="3">
    <source>
        <dbReference type="ARBA" id="ARBA00022692"/>
    </source>
</evidence>
<evidence type="ECO:0000259" key="8">
    <source>
        <dbReference type="Pfam" id="PF02687"/>
    </source>
</evidence>
<dbReference type="Pfam" id="PF02687">
    <property type="entry name" value="FtsX"/>
    <property type="match status" value="1"/>
</dbReference>
<evidence type="ECO:0000256" key="7">
    <source>
        <dbReference type="SAM" id="Phobius"/>
    </source>
</evidence>
<dbReference type="EMBL" id="CP032819">
    <property type="protein sequence ID" value="AZS28298.1"/>
    <property type="molecule type" value="Genomic_DNA"/>
</dbReference>
<dbReference type="GO" id="GO:0005886">
    <property type="term" value="C:plasma membrane"/>
    <property type="evidence" value="ECO:0007669"/>
    <property type="project" value="UniProtKB-SubCell"/>
</dbReference>
<feature type="domain" description="MacB-like periplasmic core" evidence="9">
    <location>
        <begin position="60"/>
        <end position="262"/>
    </location>
</feature>
<dbReference type="Pfam" id="PF12704">
    <property type="entry name" value="MacB_PCD"/>
    <property type="match status" value="1"/>
</dbReference>
<feature type="transmembrane region" description="Helical" evidence="7">
    <location>
        <begin position="352"/>
        <end position="379"/>
    </location>
</feature>
<proteinExistence type="inferred from homology"/>
<accession>A0A3Q9IPV9</accession>
<dbReference type="KEGG" id="buy:D8S85_01170"/>